<dbReference type="HOGENOM" id="CLU_2705624_0_0_1"/>
<name>S7ZLD0_PENO1</name>
<reference evidence="1 2" key="1">
    <citation type="journal article" date="2013" name="PLoS ONE">
        <title>Genomic and secretomic analyses reveal unique features of the lignocellulolytic enzyme system of Penicillium decumbens.</title>
        <authorList>
            <person name="Liu G."/>
            <person name="Zhang L."/>
            <person name="Wei X."/>
            <person name="Zou G."/>
            <person name="Qin Y."/>
            <person name="Ma L."/>
            <person name="Li J."/>
            <person name="Zheng H."/>
            <person name="Wang S."/>
            <person name="Wang C."/>
            <person name="Xun L."/>
            <person name="Zhao G.-P."/>
            <person name="Zhou Z."/>
            <person name="Qu Y."/>
        </authorList>
    </citation>
    <scope>NUCLEOTIDE SEQUENCE [LARGE SCALE GENOMIC DNA]</scope>
    <source>
        <strain evidence="2">114-2 / CGMCC 5302</strain>
    </source>
</reference>
<keyword evidence="2" id="KW-1185">Reference proteome</keyword>
<accession>S7ZLD0</accession>
<dbReference type="Proteomes" id="UP000019376">
    <property type="component" value="Unassembled WGS sequence"/>
</dbReference>
<sequence>MPGQIPALADALTPAPSSLSFSLEDSLHRQLCFVSKNSDLEMAPIELIDTMTGMLLYRPPRISTHHSSKAGDF</sequence>
<protein>
    <submittedName>
        <fullName evidence="1">Uncharacterized protein</fullName>
    </submittedName>
</protein>
<dbReference type="EMBL" id="KB644413">
    <property type="protein sequence ID" value="EPS31435.1"/>
    <property type="molecule type" value="Genomic_DNA"/>
</dbReference>
<proteinExistence type="predicted"/>
<evidence type="ECO:0000313" key="1">
    <source>
        <dbReference type="EMBL" id="EPS31435.1"/>
    </source>
</evidence>
<evidence type="ECO:0000313" key="2">
    <source>
        <dbReference type="Proteomes" id="UP000019376"/>
    </source>
</evidence>
<dbReference type="AlphaFoldDB" id="S7ZLD0"/>
<organism evidence="1 2">
    <name type="scientific">Penicillium oxalicum (strain 114-2 / CGMCC 5302)</name>
    <name type="common">Penicillium decumbens</name>
    <dbReference type="NCBI Taxonomy" id="933388"/>
    <lineage>
        <taxon>Eukaryota</taxon>
        <taxon>Fungi</taxon>
        <taxon>Dikarya</taxon>
        <taxon>Ascomycota</taxon>
        <taxon>Pezizomycotina</taxon>
        <taxon>Eurotiomycetes</taxon>
        <taxon>Eurotiomycetidae</taxon>
        <taxon>Eurotiales</taxon>
        <taxon>Aspergillaceae</taxon>
        <taxon>Penicillium</taxon>
    </lineage>
</organism>
<gene>
    <name evidence="1" type="ORF">PDE_06390</name>
</gene>